<name>A0A0A7CMW3_ACHHY</name>
<proteinExistence type="inferred from homology"/>
<comment type="similarity">
    <text evidence="1">Belongs to the peptidase S28 family.</text>
</comment>
<dbReference type="InterPro" id="IPR008758">
    <property type="entry name" value="Peptidase_S28"/>
</dbReference>
<evidence type="ECO:0000256" key="2">
    <source>
        <dbReference type="ARBA" id="ARBA00022670"/>
    </source>
</evidence>
<feature type="signal peptide" evidence="6">
    <location>
        <begin position="1"/>
        <end position="17"/>
    </location>
</feature>
<dbReference type="PANTHER" id="PTHR11010:SF11">
    <property type="entry name" value="THYMUS-SPECIFIC SERINE PROTEASE"/>
    <property type="match status" value="1"/>
</dbReference>
<dbReference type="Gene3D" id="1.20.120.980">
    <property type="entry name" value="Serine carboxypeptidase S28, SKS domain"/>
    <property type="match status" value="1"/>
</dbReference>
<evidence type="ECO:0000313" key="7">
    <source>
        <dbReference type="EMBL" id="AIG56232.1"/>
    </source>
</evidence>
<evidence type="ECO:0000256" key="1">
    <source>
        <dbReference type="ARBA" id="ARBA00011079"/>
    </source>
</evidence>
<dbReference type="Pfam" id="PF05577">
    <property type="entry name" value="Peptidase_S28"/>
    <property type="match status" value="1"/>
</dbReference>
<dbReference type="InterPro" id="IPR042269">
    <property type="entry name" value="Ser_carbopepase_S28_SKS"/>
</dbReference>
<dbReference type="SUPFAM" id="SSF53474">
    <property type="entry name" value="alpha/beta-Hydrolases"/>
    <property type="match status" value="1"/>
</dbReference>
<dbReference type="InterPro" id="IPR029058">
    <property type="entry name" value="AB_hydrolase_fold"/>
</dbReference>
<organism evidence="7">
    <name type="scientific">Achlya hypogyna</name>
    <name type="common">Oomycete</name>
    <name type="synonym">Protoachlya hypogyna</name>
    <dbReference type="NCBI Taxonomy" id="1202772"/>
    <lineage>
        <taxon>Eukaryota</taxon>
        <taxon>Sar</taxon>
        <taxon>Stramenopiles</taxon>
        <taxon>Oomycota</taxon>
        <taxon>Saprolegniomycetes</taxon>
        <taxon>Saprolegniales</taxon>
        <taxon>Achlyaceae</taxon>
        <taxon>Achlya</taxon>
    </lineage>
</organism>
<evidence type="ECO:0000256" key="6">
    <source>
        <dbReference type="SAM" id="SignalP"/>
    </source>
</evidence>
<dbReference type="AlphaFoldDB" id="A0A0A7CMW3"/>
<reference evidence="7" key="1">
    <citation type="journal article" date="2014" name="Genome Biol. Evol.">
        <title>The secreted proteins of Achlya hypogyna and Thraustotheca clavata identify the ancestral oomycete secretome and reveal gene acquisitions by horizontal gene transfer.</title>
        <authorList>
            <person name="Misner I."/>
            <person name="Blouin N."/>
            <person name="Leonard G."/>
            <person name="Richards T.A."/>
            <person name="Lane C.E."/>
        </authorList>
    </citation>
    <scope>NUCLEOTIDE SEQUENCE</scope>
    <source>
        <strain evidence="7">ATCC 48635</strain>
    </source>
</reference>
<dbReference type="GO" id="GO:0006508">
    <property type="term" value="P:proteolysis"/>
    <property type="evidence" value="ECO:0007669"/>
    <property type="project" value="UniProtKB-KW"/>
</dbReference>
<dbReference type="PANTHER" id="PTHR11010">
    <property type="entry name" value="PROTEASE S28 PRO-X CARBOXYPEPTIDASE-RELATED"/>
    <property type="match status" value="1"/>
</dbReference>
<dbReference type="FunFam" id="1.20.120.980:FF:000005">
    <property type="entry name" value="Clan SC, family S28, unassigned serine peptidase"/>
    <property type="match status" value="1"/>
</dbReference>
<keyword evidence="5" id="KW-0325">Glycoprotein</keyword>
<sequence length="541" mass="58557">MVAKIALGLMGLGLASALHMPPTHARGGQLFQDLMGVVNLAPAPAAQWFQQKLDHFSSKPPLHFMQRYYVDDTFWGGEETSPIIIYIGGEGAMEKMPSGYIDVIAKAHQAKIVALEHRFYGKSVPKDDLSVENLGFLTVEQALADLKEFIEAYQQTLPTKHNPWVAVGGSYPGALSAWFRIAYPNTTVASLSSSGVVNPVYNFHAFDEQVALSAGKDCSDALRRITKAFEAEIAAGRSDEVKGLLGAQALADPDFFYMLADSAAMAVQYGKKDQLCVPMIAAVQANASLPEVCLAIPAFANFTIKMYGSAFGSGCFYDTQCLKNETSRWADVRSWRWQKCYQLAYFQVTVASVSGLTIAQVAPHRDSLRSSVVDLGYHEKQCYDIFGDVVDPSAGVAATIQRYGGDKPPGHKIFYANGGDDPWQRASVLASLGEDQPAFLAVCDLCGHCGDLGNSAADPPPRRRQKDNILYFLDKWIREAQAKVPAAGPAVVSADAVVTGPSAARVSFLVLLPIGCLFLAFKALLHVDIVRDASSVRTSLL</sequence>
<accession>A0A0A7CMW3</accession>
<evidence type="ECO:0000256" key="5">
    <source>
        <dbReference type="ARBA" id="ARBA00023180"/>
    </source>
</evidence>
<protein>
    <submittedName>
        <fullName evidence="7">Secreted protein</fullName>
    </submittedName>
</protein>
<dbReference type="GO" id="GO:0070008">
    <property type="term" value="F:serine-type exopeptidase activity"/>
    <property type="evidence" value="ECO:0007669"/>
    <property type="project" value="InterPro"/>
</dbReference>
<evidence type="ECO:0000256" key="4">
    <source>
        <dbReference type="ARBA" id="ARBA00022801"/>
    </source>
</evidence>
<keyword evidence="4" id="KW-0378">Hydrolase</keyword>
<keyword evidence="2" id="KW-0645">Protease</keyword>
<dbReference type="GO" id="GO:0008239">
    <property type="term" value="F:dipeptidyl-peptidase activity"/>
    <property type="evidence" value="ECO:0007669"/>
    <property type="project" value="TreeGrafter"/>
</dbReference>
<keyword evidence="3 6" id="KW-0732">Signal</keyword>
<dbReference type="EMBL" id="KM038771">
    <property type="protein sequence ID" value="AIG56232.1"/>
    <property type="molecule type" value="Genomic_DNA"/>
</dbReference>
<dbReference type="Gene3D" id="3.40.50.1820">
    <property type="entry name" value="alpha/beta hydrolase"/>
    <property type="match status" value="1"/>
</dbReference>
<evidence type="ECO:0000256" key="3">
    <source>
        <dbReference type="ARBA" id="ARBA00022729"/>
    </source>
</evidence>
<feature type="chain" id="PRO_5002038083" evidence="6">
    <location>
        <begin position="18"/>
        <end position="541"/>
    </location>
</feature>